<evidence type="ECO:0000256" key="5">
    <source>
        <dbReference type="ARBA" id="ARBA00022786"/>
    </source>
</evidence>
<evidence type="ECO:0000313" key="9">
    <source>
        <dbReference type="Proteomes" id="UP000550707"/>
    </source>
</evidence>
<keyword evidence="9" id="KW-1185">Reference proteome</keyword>
<evidence type="ECO:0000256" key="2">
    <source>
        <dbReference type="ARBA" id="ARBA00004906"/>
    </source>
</evidence>
<sequence length="306" mass="35681">MSKSSKLCHKTSCPRSNIFCNLVDKIVKRPSLQFLGQWGYHCYEPRIYRTLAKILRYVDLDGFDILLTDYIAFVEKSGYRFELNFNLEFTEICVNTILYWVFARKGNPDFVELLLKKTKDYVQDRSCNLALIWSEVFFFVCLVHRTFTPVYCPSPLSGITPLLYVAQTRQSNILKILLQYGILEREKNPINIVLTILLYPSRVRIMVDHELVDIQEDAKTCLVLCSRVLSVISIREIETQLSLGRRPIISNWLDYIPSTRYRGPCELLHLCRITIRAQLLTNNMLPNGIFSLPIPVRLQNYLNLEN</sequence>
<dbReference type="InterPro" id="IPR036036">
    <property type="entry name" value="SOCS_box-like_dom_sf"/>
</dbReference>
<evidence type="ECO:0000259" key="7">
    <source>
        <dbReference type="PROSITE" id="PS50225"/>
    </source>
</evidence>
<comment type="caution">
    <text evidence="8">The sequence shown here is derived from an EMBL/GenBank/DDBJ whole genome shotgun (WGS) entry which is preliminary data.</text>
</comment>
<keyword evidence="5" id="KW-0833">Ubl conjugation pathway</keyword>
<dbReference type="EMBL" id="JACASF010000012">
    <property type="protein sequence ID" value="KAF6443113.1"/>
    <property type="molecule type" value="Genomic_DNA"/>
</dbReference>
<dbReference type="Proteomes" id="UP000550707">
    <property type="component" value="Unassembled WGS sequence"/>
</dbReference>
<dbReference type="GO" id="GO:0016567">
    <property type="term" value="P:protein ubiquitination"/>
    <property type="evidence" value="ECO:0007669"/>
    <property type="project" value="UniProtKB-UniPathway"/>
</dbReference>
<evidence type="ECO:0000256" key="4">
    <source>
        <dbReference type="ARBA" id="ARBA00014074"/>
    </source>
</evidence>
<dbReference type="PROSITE" id="PS50225">
    <property type="entry name" value="SOCS"/>
    <property type="match status" value="1"/>
</dbReference>
<feature type="domain" description="SOCS box" evidence="7">
    <location>
        <begin position="248"/>
        <end position="306"/>
    </location>
</feature>
<evidence type="ECO:0000256" key="6">
    <source>
        <dbReference type="ARBA" id="ARBA00023043"/>
    </source>
</evidence>
<gene>
    <name evidence="8" type="ORF">HJG59_001077</name>
</gene>
<organism evidence="8 9">
    <name type="scientific">Molossus molossus</name>
    <name type="common">Pallas' mastiff bat</name>
    <name type="synonym">Vespertilio molossus</name>
    <dbReference type="NCBI Taxonomy" id="27622"/>
    <lineage>
        <taxon>Eukaryota</taxon>
        <taxon>Metazoa</taxon>
        <taxon>Chordata</taxon>
        <taxon>Craniata</taxon>
        <taxon>Vertebrata</taxon>
        <taxon>Euteleostomi</taxon>
        <taxon>Mammalia</taxon>
        <taxon>Eutheria</taxon>
        <taxon>Laurasiatheria</taxon>
        <taxon>Chiroptera</taxon>
        <taxon>Yangochiroptera</taxon>
        <taxon>Molossidae</taxon>
        <taxon>Molossus</taxon>
    </lineage>
</organism>
<dbReference type="CDD" id="cd03716">
    <property type="entry name" value="SOCS_ASB_like"/>
    <property type="match status" value="1"/>
</dbReference>
<comment type="function">
    <text evidence="1">May be a substrate-recognition component of a SCF-like ECS (Elongin-Cullin-SOCS-box protein) E3 ubiquitin-protein ligase complex which mediates the ubiquitination and subsequent proteasomal degradation of target proteins.</text>
</comment>
<dbReference type="InParanoid" id="A0A7J8F5Z1"/>
<reference evidence="8 9" key="1">
    <citation type="journal article" date="2020" name="Nature">
        <title>Six reference-quality genomes reveal evolution of bat adaptations.</title>
        <authorList>
            <person name="Jebb D."/>
            <person name="Huang Z."/>
            <person name="Pippel M."/>
            <person name="Hughes G.M."/>
            <person name="Lavrichenko K."/>
            <person name="Devanna P."/>
            <person name="Winkler S."/>
            <person name="Jermiin L.S."/>
            <person name="Skirmuntt E.C."/>
            <person name="Katzourakis A."/>
            <person name="Burkitt-Gray L."/>
            <person name="Ray D.A."/>
            <person name="Sullivan K.A.M."/>
            <person name="Roscito J.G."/>
            <person name="Kirilenko B.M."/>
            <person name="Davalos L.M."/>
            <person name="Corthals A.P."/>
            <person name="Power M.L."/>
            <person name="Jones G."/>
            <person name="Ransome R.D."/>
            <person name="Dechmann D.K.N."/>
            <person name="Locatelli A.G."/>
            <person name="Puechmaille S.J."/>
            <person name="Fedrigo O."/>
            <person name="Jarvis E.D."/>
            <person name="Hiller M."/>
            <person name="Vernes S.C."/>
            <person name="Myers E.W."/>
            <person name="Teeling E.C."/>
        </authorList>
    </citation>
    <scope>NUCLEOTIDE SEQUENCE [LARGE SCALE GENOMIC DNA]</scope>
    <source>
        <strain evidence="8">MMolMol1</strain>
        <tissue evidence="8">Muscle</tissue>
    </source>
</reference>
<dbReference type="InterPro" id="IPR001496">
    <property type="entry name" value="SOCS_box"/>
</dbReference>
<evidence type="ECO:0000256" key="1">
    <source>
        <dbReference type="ARBA" id="ARBA00003062"/>
    </source>
</evidence>
<dbReference type="Pfam" id="PF07525">
    <property type="entry name" value="SOCS_box"/>
    <property type="match status" value="1"/>
</dbReference>
<name>A0A7J8F5Z1_MOLMO</name>
<evidence type="ECO:0000313" key="8">
    <source>
        <dbReference type="EMBL" id="KAF6443113.1"/>
    </source>
</evidence>
<dbReference type="AlphaFoldDB" id="A0A7J8F5Z1"/>
<keyword evidence="6" id="KW-0040">ANK repeat</keyword>
<dbReference type="SUPFAM" id="SSF158235">
    <property type="entry name" value="SOCS box-like"/>
    <property type="match status" value="1"/>
</dbReference>
<proteinExistence type="inferred from homology"/>
<dbReference type="GO" id="GO:0035556">
    <property type="term" value="P:intracellular signal transduction"/>
    <property type="evidence" value="ECO:0007669"/>
    <property type="project" value="InterPro"/>
</dbReference>
<dbReference type="SMART" id="SM00969">
    <property type="entry name" value="SOCS_box"/>
    <property type="match status" value="1"/>
</dbReference>
<dbReference type="Gene3D" id="1.25.40.20">
    <property type="entry name" value="Ankyrin repeat-containing domain"/>
    <property type="match status" value="1"/>
</dbReference>
<accession>A0A7J8F5Z1</accession>
<dbReference type="PANTHER" id="PTHR20966">
    <property type="entry name" value="ANKYRIN REPEAT AND SOCS BOX PROTEIN 17"/>
    <property type="match status" value="1"/>
</dbReference>
<dbReference type="InterPro" id="IPR039147">
    <property type="entry name" value="ASB17"/>
</dbReference>
<dbReference type="InterPro" id="IPR036770">
    <property type="entry name" value="Ankyrin_rpt-contain_sf"/>
</dbReference>
<dbReference type="UniPathway" id="UPA00143"/>
<evidence type="ECO:0000256" key="3">
    <source>
        <dbReference type="ARBA" id="ARBA00005949"/>
    </source>
</evidence>
<comment type="similarity">
    <text evidence="3">Belongs to the ankyrin SOCS box (ASB) family.</text>
</comment>
<comment type="pathway">
    <text evidence="2">Protein modification; protein ubiquitination.</text>
</comment>
<dbReference type="PANTHER" id="PTHR20966:SF2">
    <property type="entry name" value="ANKYRIN REPEAT AND SOCS BOX PROTEIN 17"/>
    <property type="match status" value="1"/>
</dbReference>
<protein>
    <recommendedName>
        <fullName evidence="4">Ankyrin repeat and SOCS box protein 17</fullName>
    </recommendedName>
</protein>
<dbReference type="Gene3D" id="1.10.750.20">
    <property type="entry name" value="SOCS box"/>
    <property type="match status" value="1"/>
</dbReference>